<proteinExistence type="predicted"/>
<dbReference type="EMBL" id="LXQA010034729">
    <property type="protein sequence ID" value="MCH97353.1"/>
    <property type="molecule type" value="Genomic_DNA"/>
</dbReference>
<comment type="caution">
    <text evidence="1">The sequence shown here is derived from an EMBL/GenBank/DDBJ whole genome shotgun (WGS) entry which is preliminary data.</text>
</comment>
<dbReference type="AlphaFoldDB" id="A0A392NDE7"/>
<keyword evidence="2" id="KW-1185">Reference proteome</keyword>
<sequence length="157" mass="17550">MLASEFSDHYRYSVQMLEEAIATLIAQSEVTLPNRGAKLRTRMKSSSSLPKPHLADIFINLPPNLRCIYDNLEKDFRFYVECLKLDGGNSELKSNVEGVMLKIRKLCVDSSLVELEETPVTQFLEGICSVLGGYPQCTTTVGFGVTQPSAVLQEMRK</sequence>
<organism evidence="1 2">
    <name type="scientific">Trifolium medium</name>
    <dbReference type="NCBI Taxonomy" id="97028"/>
    <lineage>
        <taxon>Eukaryota</taxon>
        <taxon>Viridiplantae</taxon>
        <taxon>Streptophyta</taxon>
        <taxon>Embryophyta</taxon>
        <taxon>Tracheophyta</taxon>
        <taxon>Spermatophyta</taxon>
        <taxon>Magnoliopsida</taxon>
        <taxon>eudicotyledons</taxon>
        <taxon>Gunneridae</taxon>
        <taxon>Pentapetalae</taxon>
        <taxon>rosids</taxon>
        <taxon>fabids</taxon>
        <taxon>Fabales</taxon>
        <taxon>Fabaceae</taxon>
        <taxon>Papilionoideae</taxon>
        <taxon>50 kb inversion clade</taxon>
        <taxon>NPAAA clade</taxon>
        <taxon>Hologalegina</taxon>
        <taxon>IRL clade</taxon>
        <taxon>Trifolieae</taxon>
        <taxon>Trifolium</taxon>
    </lineage>
</organism>
<name>A0A392NDE7_9FABA</name>
<evidence type="ECO:0000313" key="1">
    <source>
        <dbReference type="EMBL" id="MCH97353.1"/>
    </source>
</evidence>
<reference evidence="1 2" key="1">
    <citation type="journal article" date="2018" name="Front. Plant Sci.">
        <title>Red Clover (Trifolium pratense) and Zigzag Clover (T. medium) - A Picture of Genomic Similarities and Differences.</title>
        <authorList>
            <person name="Dluhosova J."/>
            <person name="Istvanek J."/>
            <person name="Nedelnik J."/>
            <person name="Repkova J."/>
        </authorList>
    </citation>
    <scope>NUCLEOTIDE SEQUENCE [LARGE SCALE GENOMIC DNA]</scope>
    <source>
        <strain evidence="2">cv. 10/8</strain>
        <tissue evidence="1">Leaf</tissue>
    </source>
</reference>
<dbReference type="Proteomes" id="UP000265520">
    <property type="component" value="Unassembled WGS sequence"/>
</dbReference>
<evidence type="ECO:0000313" key="2">
    <source>
        <dbReference type="Proteomes" id="UP000265520"/>
    </source>
</evidence>
<protein>
    <submittedName>
        <fullName evidence="1">Uncharacterized protein</fullName>
    </submittedName>
</protein>
<accession>A0A392NDE7</accession>